<dbReference type="EMBL" id="JBHUME010000002">
    <property type="protein sequence ID" value="MFD2611278.1"/>
    <property type="molecule type" value="Genomic_DNA"/>
</dbReference>
<feature type="transmembrane region" description="Helical" evidence="1">
    <location>
        <begin position="7"/>
        <end position="25"/>
    </location>
</feature>
<evidence type="ECO:0008006" key="4">
    <source>
        <dbReference type="Google" id="ProtNLM"/>
    </source>
</evidence>
<evidence type="ECO:0000256" key="1">
    <source>
        <dbReference type="SAM" id="Phobius"/>
    </source>
</evidence>
<sequence length="90" mass="10640">MKVLLRSVVFSAFTGICMYIIDVIYNQNQTQAAIKELEQHPLANIIQYFPETFHFYLITDNLWLDILIVVSFSFLLFLFGTLIQNKYKRN</sequence>
<evidence type="ECO:0000313" key="2">
    <source>
        <dbReference type="EMBL" id="MFD2611278.1"/>
    </source>
</evidence>
<comment type="caution">
    <text evidence="2">The sequence shown here is derived from an EMBL/GenBank/DDBJ whole genome shotgun (WGS) entry which is preliminary data.</text>
</comment>
<accession>A0ABW5P9W3</accession>
<proteinExistence type="predicted"/>
<keyword evidence="1" id="KW-0812">Transmembrane</keyword>
<dbReference type="Proteomes" id="UP001597541">
    <property type="component" value="Unassembled WGS sequence"/>
</dbReference>
<organism evidence="2 3">
    <name type="scientific">Paenibacillus gansuensis</name>
    <dbReference type="NCBI Taxonomy" id="306542"/>
    <lineage>
        <taxon>Bacteria</taxon>
        <taxon>Bacillati</taxon>
        <taxon>Bacillota</taxon>
        <taxon>Bacilli</taxon>
        <taxon>Bacillales</taxon>
        <taxon>Paenibacillaceae</taxon>
        <taxon>Paenibacillus</taxon>
    </lineage>
</organism>
<keyword evidence="1" id="KW-1133">Transmembrane helix</keyword>
<dbReference type="RefSeq" id="WP_377599752.1">
    <property type="nucleotide sequence ID" value="NZ_JBHUME010000002.1"/>
</dbReference>
<feature type="transmembrane region" description="Helical" evidence="1">
    <location>
        <begin position="62"/>
        <end position="83"/>
    </location>
</feature>
<keyword evidence="3" id="KW-1185">Reference proteome</keyword>
<reference evidence="3" key="1">
    <citation type="journal article" date="2019" name="Int. J. Syst. Evol. Microbiol.">
        <title>The Global Catalogue of Microorganisms (GCM) 10K type strain sequencing project: providing services to taxonomists for standard genome sequencing and annotation.</title>
        <authorList>
            <consortium name="The Broad Institute Genomics Platform"/>
            <consortium name="The Broad Institute Genome Sequencing Center for Infectious Disease"/>
            <person name="Wu L."/>
            <person name="Ma J."/>
        </authorList>
    </citation>
    <scope>NUCLEOTIDE SEQUENCE [LARGE SCALE GENOMIC DNA]</scope>
    <source>
        <strain evidence="3">KCTC 3950</strain>
    </source>
</reference>
<keyword evidence="1" id="KW-0472">Membrane</keyword>
<name>A0ABW5P9W3_9BACL</name>
<protein>
    <recommendedName>
        <fullName evidence="4">DUF4306 domain-containing protein</fullName>
    </recommendedName>
</protein>
<gene>
    <name evidence="2" type="ORF">ACFSUF_02450</name>
</gene>
<evidence type="ECO:0000313" key="3">
    <source>
        <dbReference type="Proteomes" id="UP001597541"/>
    </source>
</evidence>